<name>A0AAF0CWD0_9ENTE</name>
<evidence type="ECO:0000313" key="3">
    <source>
        <dbReference type="Proteomes" id="UP001179647"/>
    </source>
</evidence>
<keyword evidence="1" id="KW-0472">Membrane</keyword>
<dbReference type="InterPro" id="IPR046035">
    <property type="entry name" value="DUF5993"/>
</dbReference>
<dbReference type="AlphaFoldDB" id="A0AAF0CWD0"/>
<evidence type="ECO:0000313" key="2">
    <source>
        <dbReference type="EMBL" id="WEG74210.1"/>
    </source>
</evidence>
<organism evidence="2 3">
    <name type="scientific">Vagococcus intermedius</name>
    <dbReference type="NCBI Taxonomy" id="2991418"/>
    <lineage>
        <taxon>Bacteria</taxon>
        <taxon>Bacillati</taxon>
        <taxon>Bacillota</taxon>
        <taxon>Bacilli</taxon>
        <taxon>Lactobacillales</taxon>
        <taxon>Enterococcaceae</taxon>
        <taxon>Vagococcus</taxon>
    </lineage>
</organism>
<evidence type="ECO:0000256" key="1">
    <source>
        <dbReference type="SAM" id="Phobius"/>
    </source>
</evidence>
<dbReference type="RefSeq" id="WP_275470009.1">
    <property type="nucleotide sequence ID" value="NZ_CP110232.1"/>
</dbReference>
<accession>A0AAF0CWD0</accession>
<gene>
    <name evidence="2" type="ORF">OL234_04755</name>
</gene>
<sequence>MDIIILFLMTSLFYMLIVKKDTSWKVIMLWFVLIILSLILFKLHATSTLPISL</sequence>
<dbReference type="EMBL" id="CP110232">
    <property type="protein sequence ID" value="WEG74210.1"/>
    <property type="molecule type" value="Genomic_DNA"/>
</dbReference>
<keyword evidence="1" id="KW-1133">Transmembrane helix</keyword>
<keyword evidence="1" id="KW-0812">Transmembrane</keyword>
<reference evidence="2" key="1">
    <citation type="submission" date="2022-10" db="EMBL/GenBank/DDBJ databases">
        <title>Vagococcus sp. isolated from poultry meat.</title>
        <authorList>
            <person name="Johansson P."/>
            <person name="Bjorkroth J."/>
        </authorList>
    </citation>
    <scope>NUCLEOTIDE SEQUENCE</scope>
    <source>
        <strain evidence="2">STAA11</strain>
    </source>
</reference>
<dbReference type="Proteomes" id="UP001179647">
    <property type="component" value="Chromosome"/>
</dbReference>
<protein>
    <submittedName>
        <fullName evidence="2">DUF5993 family protein</fullName>
    </submittedName>
</protein>
<keyword evidence="3" id="KW-1185">Reference proteome</keyword>
<dbReference type="KEGG" id="vie:OL234_04755"/>
<proteinExistence type="predicted"/>
<feature type="transmembrane region" description="Helical" evidence="1">
    <location>
        <begin position="27"/>
        <end position="45"/>
    </location>
</feature>
<dbReference type="Pfam" id="PF19455">
    <property type="entry name" value="DUF5993"/>
    <property type="match status" value="1"/>
</dbReference>